<feature type="coiled-coil region" evidence="1">
    <location>
        <begin position="486"/>
        <end position="540"/>
    </location>
</feature>
<evidence type="ECO:0000313" key="4">
    <source>
        <dbReference type="EMBL" id="VUD74667.1"/>
    </source>
</evidence>
<dbReference type="GO" id="GO:0005524">
    <property type="term" value="F:ATP binding"/>
    <property type="evidence" value="ECO:0007669"/>
    <property type="project" value="InterPro"/>
</dbReference>
<feature type="domain" description="KaiC" evidence="3">
    <location>
        <begin position="19"/>
        <end position="258"/>
    </location>
</feature>
<keyword evidence="4" id="KW-0808">Transferase</keyword>
<dbReference type="Gene3D" id="3.40.50.300">
    <property type="entry name" value="P-loop containing nucleotide triphosphate hydrolases"/>
    <property type="match status" value="2"/>
</dbReference>
<dbReference type="Proteomes" id="UP000410984">
    <property type="component" value="Unassembled WGS sequence"/>
</dbReference>
<dbReference type="InterPro" id="IPR047222">
    <property type="entry name" value="KaiC_C"/>
</dbReference>
<keyword evidence="5" id="KW-1185">Reference proteome</keyword>
<evidence type="ECO:0000259" key="3">
    <source>
        <dbReference type="PROSITE" id="PS51146"/>
    </source>
</evidence>
<feature type="domain" description="KaiC" evidence="3">
    <location>
        <begin position="259"/>
        <end position="489"/>
    </location>
</feature>
<name>A0A509EJW4_9HYPH</name>
<dbReference type="SMART" id="SM00382">
    <property type="entry name" value="AAA"/>
    <property type="match status" value="2"/>
</dbReference>
<dbReference type="CDD" id="cd19484">
    <property type="entry name" value="KaiC_C"/>
    <property type="match status" value="1"/>
</dbReference>
<keyword evidence="1" id="KW-0175">Coiled coil</keyword>
<dbReference type="InterPro" id="IPR047221">
    <property type="entry name" value="KaiC_N"/>
</dbReference>
<proteinExistence type="predicted"/>
<evidence type="ECO:0000256" key="1">
    <source>
        <dbReference type="SAM" id="Coils"/>
    </source>
</evidence>
<feature type="compositionally biased region" description="Low complexity" evidence="2">
    <location>
        <begin position="564"/>
        <end position="577"/>
    </location>
</feature>
<dbReference type="EMBL" id="CABFPH010000144">
    <property type="protein sequence ID" value="VUD74667.1"/>
    <property type="molecule type" value="Genomic_DNA"/>
</dbReference>
<dbReference type="InterPro" id="IPR027417">
    <property type="entry name" value="P-loop_NTPase"/>
</dbReference>
<organism evidence="4 5">
    <name type="scientific">Methylobacterium symbioticum</name>
    <dbReference type="NCBI Taxonomy" id="2584084"/>
    <lineage>
        <taxon>Bacteria</taxon>
        <taxon>Pseudomonadati</taxon>
        <taxon>Pseudomonadota</taxon>
        <taxon>Alphaproteobacteria</taxon>
        <taxon>Hyphomicrobiales</taxon>
        <taxon>Methylobacteriaceae</taxon>
        <taxon>Methylobacterium</taxon>
    </lineage>
</organism>
<evidence type="ECO:0000256" key="2">
    <source>
        <dbReference type="SAM" id="MobiDB-lite"/>
    </source>
</evidence>
<dbReference type="InterPro" id="IPR010624">
    <property type="entry name" value="KaiC_dom"/>
</dbReference>
<dbReference type="InterPro" id="IPR051347">
    <property type="entry name" value="Circadian_clock_KaiC-rel"/>
</dbReference>
<gene>
    <name evidence="4" type="primary">kaiC_3</name>
    <name evidence="4" type="ORF">MET9862_05300</name>
</gene>
<protein>
    <submittedName>
        <fullName evidence="4">Circadian clock protein kinase KaiC</fullName>
        <ecNumber evidence="4">2.7.11.1</ecNumber>
    </submittedName>
</protein>
<dbReference type="InterPro" id="IPR003593">
    <property type="entry name" value="AAA+_ATPase"/>
</dbReference>
<feature type="region of interest" description="Disordered" evidence="2">
    <location>
        <begin position="561"/>
        <end position="601"/>
    </location>
</feature>
<dbReference type="EC" id="2.7.11.1" evidence="4"/>
<dbReference type="GO" id="GO:0004674">
    <property type="term" value="F:protein serine/threonine kinase activity"/>
    <property type="evidence" value="ECO:0007669"/>
    <property type="project" value="UniProtKB-EC"/>
</dbReference>
<feature type="region of interest" description="Disordered" evidence="2">
    <location>
        <begin position="1"/>
        <end position="23"/>
    </location>
</feature>
<dbReference type="Pfam" id="PF06745">
    <property type="entry name" value="ATPase"/>
    <property type="match status" value="2"/>
</dbReference>
<dbReference type="NCBIfam" id="NF006799">
    <property type="entry name" value="PRK09302.1"/>
    <property type="match status" value="1"/>
</dbReference>
<accession>A0A509EJW4</accession>
<dbReference type="PROSITE" id="PS00675">
    <property type="entry name" value="SIGMA54_INTERACT_1"/>
    <property type="match status" value="1"/>
</dbReference>
<dbReference type="PROSITE" id="PS51146">
    <property type="entry name" value="KAIC"/>
    <property type="match status" value="2"/>
</dbReference>
<reference evidence="4 5" key="1">
    <citation type="submission" date="2019-06" db="EMBL/GenBank/DDBJ databases">
        <authorList>
            <person name="Rodrigo-Torres L."/>
            <person name="Arahal R. D."/>
            <person name="Lucena T."/>
        </authorList>
    </citation>
    <scope>NUCLEOTIDE SEQUENCE [LARGE SCALE GENOMIC DNA]</scope>
    <source>
        <strain evidence="4 5">SB0023/3</strain>
    </source>
</reference>
<dbReference type="SUPFAM" id="SSF52540">
    <property type="entry name" value="P-loop containing nucleoside triphosphate hydrolases"/>
    <property type="match status" value="2"/>
</dbReference>
<dbReference type="InterPro" id="IPR014774">
    <property type="entry name" value="KaiC-like_dom"/>
</dbReference>
<sequence length="601" mass="64441">MPDALPAPSHEAEAAPTLPKAPTGIDGFDAITQGGLPAGRPSLICGAAGCGKTLFATTFLVNGATRFGEPGVFVSFEERAEDLVANVASLGYDLDRLVAEGRLAIDHVRVEKSEIEETGEYDLEGLFIRLGYAVDSIGAKRVVLDTIETLFSGFTDPALLRAELRRLFGWIKDRGLTAIITGERGEGQLTRQGLEEYVSDCVVLLDNRVSDQITTRRLRVVKYRGSAHGTNEYPFLIDHAGISVLPVTSADLDYAVSDGVISSGIAGLDAMLGPGGFHRGSSILVSGESGTGKTMLSSSFADAACRRGERCMAFVFEESGAQIIRNARSIGLDLQAHVEAGLLRFEAARPSLFGLEMHLARMHRDLEAFQPDVVVVDPISALRGPTSELQATLLRMIDLLKARGITAVFTSLRTEGALDPGDDLGVSSLMDAWIKLLNVEANGERSRTLYVIKARGMSHSHQIREFGMSGAGIRLVDAYIGPAGVLTGTARLAQEAQERAAALRRRQDSERRAREATRRRQAIERQIAELSAGLEAIADEERMLHDEDSLREAVLDEERRQMLARRASAQGSAQGSAPAVPVTGSGITPGVAQGAAQRAAE</sequence>
<dbReference type="CDD" id="cd19485">
    <property type="entry name" value="KaiC-N"/>
    <property type="match status" value="1"/>
</dbReference>
<evidence type="ECO:0000313" key="5">
    <source>
        <dbReference type="Proteomes" id="UP000410984"/>
    </source>
</evidence>
<dbReference type="InterPro" id="IPR025662">
    <property type="entry name" value="Sigma_54_int_dom_ATP-bd_1"/>
</dbReference>
<keyword evidence="4" id="KW-0418">Kinase</keyword>
<dbReference type="AlphaFoldDB" id="A0A509EJW4"/>
<dbReference type="PANTHER" id="PTHR42926:SF1">
    <property type="entry name" value="CIRCADIAN CLOCK OSCILLATOR PROTEIN KAIC 1"/>
    <property type="match status" value="1"/>
</dbReference>
<dbReference type="PANTHER" id="PTHR42926">
    <property type="match status" value="1"/>
</dbReference>